<dbReference type="InterPro" id="IPR013762">
    <property type="entry name" value="Integrase-like_cat_sf"/>
</dbReference>
<dbReference type="Gene3D" id="3.30.160.390">
    <property type="entry name" value="Integrase, DNA-binding domain"/>
    <property type="match status" value="1"/>
</dbReference>
<dbReference type="GO" id="GO:0015074">
    <property type="term" value="P:DNA integration"/>
    <property type="evidence" value="ECO:0007669"/>
    <property type="project" value="UniProtKB-KW"/>
</dbReference>
<keyword evidence="4" id="KW-0233">DNA recombination</keyword>
<dbReference type="Pfam" id="PF13356">
    <property type="entry name" value="Arm-DNA-bind_3"/>
    <property type="match status" value="1"/>
</dbReference>
<dbReference type="Pfam" id="PF05930">
    <property type="entry name" value="Phage_AlpA"/>
    <property type="match status" value="1"/>
</dbReference>
<dbReference type="InterPro" id="IPR050808">
    <property type="entry name" value="Phage_Integrase"/>
</dbReference>
<keyword evidence="2" id="KW-0229">DNA integration</keyword>
<gene>
    <name evidence="6" type="ORF">QE207_04185</name>
</gene>
<evidence type="ECO:0000256" key="3">
    <source>
        <dbReference type="ARBA" id="ARBA00023125"/>
    </source>
</evidence>
<dbReference type="EMBL" id="CP123498">
    <property type="protein sequence ID" value="WGL95809.1"/>
    <property type="molecule type" value="Genomic_DNA"/>
</dbReference>
<dbReference type="InterPro" id="IPR038488">
    <property type="entry name" value="Integrase_DNA-bd_sf"/>
</dbReference>
<evidence type="ECO:0000256" key="1">
    <source>
        <dbReference type="ARBA" id="ARBA00008857"/>
    </source>
</evidence>
<proteinExistence type="inferred from homology"/>
<dbReference type="InterPro" id="IPR002104">
    <property type="entry name" value="Integrase_catalytic"/>
</dbReference>
<dbReference type="GO" id="GO:0003677">
    <property type="term" value="F:DNA binding"/>
    <property type="evidence" value="ECO:0007669"/>
    <property type="project" value="UniProtKB-KW"/>
</dbReference>
<name>A0AA95GH38_9GAMM</name>
<dbReference type="Gene3D" id="1.10.150.130">
    <property type="match status" value="1"/>
</dbReference>
<dbReference type="PANTHER" id="PTHR30629:SF2">
    <property type="entry name" value="PROPHAGE INTEGRASE INTS-RELATED"/>
    <property type="match status" value="1"/>
</dbReference>
<dbReference type="Pfam" id="PF00589">
    <property type="entry name" value="Phage_integrase"/>
    <property type="match status" value="1"/>
</dbReference>
<evidence type="ECO:0000259" key="5">
    <source>
        <dbReference type="PROSITE" id="PS51898"/>
    </source>
</evidence>
<keyword evidence="3 6" id="KW-0238">DNA-binding</keyword>
<dbReference type="GO" id="GO:0006310">
    <property type="term" value="P:DNA recombination"/>
    <property type="evidence" value="ECO:0007669"/>
    <property type="project" value="UniProtKB-KW"/>
</dbReference>
<accession>A0AA95GH38</accession>
<dbReference type="AlphaFoldDB" id="A0AA95GH38"/>
<evidence type="ECO:0000256" key="4">
    <source>
        <dbReference type="ARBA" id="ARBA00023172"/>
    </source>
</evidence>
<dbReference type="Gene3D" id="1.10.443.10">
    <property type="entry name" value="Intergrase catalytic core"/>
    <property type="match status" value="1"/>
</dbReference>
<evidence type="ECO:0000313" key="7">
    <source>
        <dbReference type="Proteomes" id="UP001177597"/>
    </source>
</evidence>
<dbReference type="CDD" id="cd00801">
    <property type="entry name" value="INT_P4_C"/>
    <property type="match status" value="1"/>
</dbReference>
<evidence type="ECO:0000256" key="2">
    <source>
        <dbReference type="ARBA" id="ARBA00022908"/>
    </source>
</evidence>
<dbReference type="InterPro" id="IPR010260">
    <property type="entry name" value="AlpA"/>
</dbReference>
<feature type="domain" description="Tyr recombinase" evidence="5">
    <location>
        <begin position="207"/>
        <end position="386"/>
    </location>
</feature>
<comment type="similarity">
    <text evidence="1">Belongs to the 'phage' integrase family.</text>
</comment>
<organism evidence="6 7">
    <name type="scientific">Arsenophonus nasoniae</name>
    <name type="common">son-killer infecting Nasonia vitripennis</name>
    <dbReference type="NCBI Taxonomy" id="638"/>
    <lineage>
        <taxon>Bacteria</taxon>
        <taxon>Pseudomonadati</taxon>
        <taxon>Pseudomonadota</taxon>
        <taxon>Gammaproteobacteria</taxon>
        <taxon>Enterobacterales</taxon>
        <taxon>Morganellaceae</taxon>
        <taxon>Arsenophonus</taxon>
    </lineage>
</organism>
<sequence>MTGENKLSDKKLRPLLGKHRDSQVMMADGKGMSIRVSKNGHLSFVYQFRLSGKDKNTIWLTLGKYPDLSLSAARKKRDTCRSWLAEGKDPRLQIKIAIRDSGEITVKNAIDFWFDNYARKKRKLWANTFYRIEKHIVSKIGDNPLKSITNDMWFGLFDEVSKTSPVAARMLFQEIRQAIRFCNLKRYTNYTILNDFYSHEIGEASQKRSRFLSNEELKDLWFYANRETNNKYFQPEMVRLICISMVFGCRISEAIDSVWAEWDLDKWIWTVPENHSKNGEKIVRPIPFGIRNWILALKQVTECDRSILGGELTQPKASNRTEGVWEKMGHKERWTLHDLRRTLATHLCDLGVEHYVIEQLLGHTLPGVMGIYNRSQQIEKKLEALNKWVNYLDALLGEEMLKIIGRDDLEKMPEIDRIIREDECKWLTSLSWRLRRDLEDKGMFPKKIPISPNYIGYRLSEVQAWIKGTWKSE</sequence>
<dbReference type="SUPFAM" id="SSF56349">
    <property type="entry name" value="DNA breaking-rejoining enzymes"/>
    <property type="match status" value="1"/>
</dbReference>
<dbReference type="Proteomes" id="UP001177597">
    <property type="component" value="Chromosome"/>
</dbReference>
<dbReference type="PANTHER" id="PTHR30629">
    <property type="entry name" value="PROPHAGE INTEGRASE"/>
    <property type="match status" value="1"/>
</dbReference>
<dbReference type="InterPro" id="IPR011010">
    <property type="entry name" value="DNA_brk_join_enz"/>
</dbReference>
<dbReference type="RefSeq" id="WP_280629560.1">
    <property type="nucleotide sequence ID" value="NZ_CP123498.1"/>
</dbReference>
<dbReference type="InterPro" id="IPR010998">
    <property type="entry name" value="Integrase_recombinase_N"/>
</dbReference>
<evidence type="ECO:0000313" key="6">
    <source>
        <dbReference type="EMBL" id="WGL95809.1"/>
    </source>
</evidence>
<dbReference type="InterPro" id="IPR025166">
    <property type="entry name" value="Integrase_DNA_bind_dom"/>
</dbReference>
<reference evidence="6" key="1">
    <citation type="submission" date="2023-04" db="EMBL/GenBank/DDBJ databases">
        <title>Genome dynamics across the evolutionary transition to endosymbiosis.</title>
        <authorList>
            <person name="Siozios S."/>
            <person name="Nadal-Jimenez P."/>
            <person name="Azagi T."/>
            <person name="Sprong H."/>
            <person name="Frost C.L."/>
            <person name="Parratt S.R."/>
            <person name="Taylor G."/>
            <person name="Brettell L."/>
            <person name="Lew K.C."/>
            <person name="Croft L."/>
            <person name="King K.C."/>
            <person name="Brockhurst M.A."/>
            <person name="Hypsa V."/>
            <person name="Novakova E."/>
            <person name="Darby A.C."/>
            <person name="Hurst G.D.D."/>
        </authorList>
    </citation>
    <scope>NUCLEOTIDE SEQUENCE</scope>
    <source>
        <strain evidence="6">AIh</strain>
    </source>
</reference>
<dbReference type="PROSITE" id="PS51898">
    <property type="entry name" value="TYR_RECOMBINASE"/>
    <property type="match status" value="1"/>
</dbReference>
<protein>
    <submittedName>
        <fullName evidence="6">Integrase arm-type DNA-binding domain-containing protein</fullName>
    </submittedName>
</protein>